<evidence type="ECO:0000256" key="1">
    <source>
        <dbReference type="ARBA" id="ARBA00010641"/>
    </source>
</evidence>
<dbReference type="Gene3D" id="1.10.1740.10">
    <property type="match status" value="1"/>
</dbReference>
<keyword evidence="5" id="KW-0804">Transcription</keyword>
<dbReference type="InterPro" id="IPR014284">
    <property type="entry name" value="RNA_pol_sigma-70_dom"/>
</dbReference>
<evidence type="ECO:0000256" key="3">
    <source>
        <dbReference type="ARBA" id="ARBA00023082"/>
    </source>
</evidence>
<dbReference type="InterPro" id="IPR013325">
    <property type="entry name" value="RNA_pol_sigma_r2"/>
</dbReference>
<dbReference type="AlphaFoldDB" id="A0A938WWB9"/>
<sequence>MKNISFRNDVLPLKNVLYRLALRITLNREEAEDVVQDTLIKVWNRRDDWQDIDSIEAFSLTICRNLSLDRMKKAGNDNRPIGDEEAGAPAAGYDPYERMMQRDRVEQVKRIVDGLPEKQKSCMQLRDFEGKSYKEIAEVLGISEEQVKINIFRARQAVKQKYNEIDRYGL</sequence>
<feature type="domain" description="RNA polymerase sigma factor 70 region 4 type 2" evidence="7">
    <location>
        <begin position="107"/>
        <end position="157"/>
    </location>
</feature>
<keyword evidence="4" id="KW-0238">DNA-binding</keyword>
<dbReference type="Pfam" id="PF04542">
    <property type="entry name" value="Sigma70_r2"/>
    <property type="match status" value="1"/>
</dbReference>
<reference evidence="8" key="2">
    <citation type="journal article" date="2021" name="Sci. Rep.">
        <title>The distribution of antibiotic resistance genes in chicken gut microbiota commensals.</title>
        <authorList>
            <person name="Juricova H."/>
            <person name="Matiasovicova J."/>
            <person name="Kubasova T."/>
            <person name="Cejkova D."/>
            <person name="Rychlik I."/>
        </authorList>
    </citation>
    <scope>NUCLEOTIDE SEQUENCE</scope>
    <source>
        <strain evidence="8">An824</strain>
    </source>
</reference>
<name>A0A938WWB9_9BACT</name>
<gene>
    <name evidence="8" type="ORF">H6A34_12085</name>
</gene>
<dbReference type="Gene3D" id="1.10.10.10">
    <property type="entry name" value="Winged helix-like DNA-binding domain superfamily/Winged helix DNA-binding domain"/>
    <property type="match status" value="1"/>
</dbReference>
<dbReference type="InterPro" id="IPR036388">
    <property type="entry name" value="WH-like_DNA-bd_sf"/>
</dbReference>
<dbReference type="CDD" id="cd06171">
    <property type="entry name" value="Sigma70_r4"/>
    <property type="match status" value="1"/>
</dbReference>
<evidence type="ECO:0000313" key="9">
    <source>
        <dbReference type="Proteomes" id="UP000706891"/>
    </source>
</evidence>
<dbReference type="PANTHER" id="PTHR43133">
    <property type="entry name" value="RNA POLYMERASE ECF-TYPE SIGMA FACTO"/>
    <property type="match status" value="1"/>
</dbReference>
<dbReference type="NCBIfam" id="TIGR02937">
    <property type="entry name" value="sigma70-ECF"/>
    <property type="match status" value="1"/>
</dbReference>
<dbReference type="InterPro" id="IPR007627">
    <property type="entry name" value="RNA_pol_sigma70_r2"/>
</dbReference>
<dbReference type="GO" id="GO:0016987">
    <property type="term" value="F:sigma factor activity"/>
    <property type="evidence" value="ECO:0007669"/>
    <property type="project" value="UniProtKB-KW"/>
</dbReference>
<dbReference type="SUPFAM" id="SSF88946">
    <property type="entry name" value="Sigma2 domain of RNA polymerase sigma factors"/>
    <property type="match status" value="1"/>
</dbReference>
<dbReference type="GO" id="GO:0003677">
    <property type="term" value="F:DNA binding"/>
    <property type="evidence" value="ECO:0007669"/>
    <property type="project" value="UniProtKB-KW"/>
</dbReference>
<dbReference type="PANTHER" id="PTHR43133:SF8">
    <property type="entry name" value="RNA POLYMERASE SIGMA FACTOR HI_1459-RELATED"/>
    <property type="match status" value="1"/>
</dbReference>
<dbReference type="SUPFAM" id="SSF88659">
    <property type="entry name" value="Sigma3 and sigma4 domains of RNA polymerase sigma factors"/>
    <property type="match status" value="1"/>
</dbReference>
<evidence type="ECO:0000259" key="6">
    <source>
        <dbReference type="Pfam" id="PF04542"/>
    </source>
</evidence>
<dbReference type="Pfam" id="PF08281">
    <property type="entry name" value="Sigma70_r4_2"/>
    <property type="match status" value="1"/>
</dbReference>
<keyword evidence="2" id="KW-0805">Transcription regulation</keyword>
<dbReference type="Proteomes" id="UP000706891">
    <property type="component" value="Unassembled WGS sequence"/>
</dbReference>
<dbReference type="InterPro" id="IPR013324">
    <property type="entry name" value="RNA_pol_sigma_r3/r4-like"/>
</dbReference>
<comment type="similarity">
    <text evidence="1">Belongs to the sigma-70 factor family. ECF subfamily.</text>
</comment>
<dbReference type="InterPro" id="IPR039425">
    <property type="entry name" value="RNA_pol_sigma-70-like"/>
</dbReference>
<feature type="domain" description="RNA polymerase sigma-70 region 2" evidence="6">
    <location>
        <begin position="14"/>
        <end position="75"/>
    </location>
</feature>
<accession>A0A938WWB9</accession>
<dbReference type="RefSeq" id="WP_205105726.1">
    <property type="nucleotide sequence ID" value="NZ_JACJJG010000102.1"/>
</dbReference>
<evidence type="ECO:0000256" key="5">
    <source>
        <dbReference type="ARBA" id="ARBA00023163"/>
    </source>
</evidence>
<proteinExistence type="inferred from homology"/>
<reference evidence="8" key="1">
    <citation type="submission" date="2020-08" db="EMBL/GenBank/DDBJ databases">
        <authorList>
            <person name="Cejkova D."/>
            <person name="Kubasova T."/>
            <person name="Jahodarova E."/>
            <person name="Rychlik I."/>
        </authorList>
    </citation>
    <scope>NUCLEOTIDE SEQUENCE</scope>
    <source>
        <strain evidence="8">An824</strain>
    </source>
</reference>
<dbReference type="EMBL" id="JACJJG010000102">
    <property type="protein sequence ID" value="MBM6674610.1"/>
    <property type="molecule type" value="Genomic_DNA"/>
</dbReference>
<keyword evidence="3" id="KW-0731">Sigma factor</keyword>
<evidence type="ECO:0000256" key="2">
    <source>
        <dbReference type="ARBA" id="ARBA00023015"/>
    </source>
</evidence>
<comment type="caution">
    <text evidence="8">The sequence shown here is derived from an EMBL/GenBank/DDBJ whole genome shotgun (WGS) entry which is preliminary data.</text>
</comment>
<dbReference type="InterPro" id="IPR013249">
    <property type="entry name" value="RNA_pol_sigma70_r4_t2"/>
</dbReference>
<evidence type="ECO:0000256" key="4">
    <source>
        <dbReference type="ARBA" id="ARBA00023125"/>
    </source>
</evidence>
<evidence type="ECO:0000259" key="7">
    <source>
        <dbReference type="Pfam" id="PF08281"/>
    </source>
</evidence>
<organism evidence="8 9">
    <name type="scientific">Marseilla massiliensis</name>
    <dbReference type="NCBI Taxonomy" id="1841864"/>
    <lineage>
        <taxon>Bacteria</taxon>
        <taxon>Pseudomonadati</taxon>
        <taxon>Bacteroidota</taxon>
        <taxon>Bacteroidia</taxon>
        <taxon>Bacteroidales</taxon>
        <taxon>Prevotellaceae</taxon>
        <taxon>Marseilla</taxon>
    </lineage>
</organism>
<protein>
    <submittedName>
        <fullName evidence="8">RNA polymerase sigma factor</fullName>
    </submittedName>
</protein>
<dbReference type="GO" id="GO:0006352">
    <property type="term" value="P:DNA-templated transcription initiation"/>
    <property type="evidence" value="ECO:0007669"/>
    <property type="project" value="InterPro"/>
</dbReference>
<evidence type="ECO:0000313" key="8">
    <source>
        <dbReference type="EMBL" id="MBM6674610.1"/>
    </source>
</evidence>
<keyword evidence="9" id="KW-1185">Reference proteome</keyword>